<feature type="domain" description="PRD" evidence="8">
    <location>
        <begin position="293"/>
        <end position="400"/>
    </location>
</feature>
<dbReference type="GO" id="GO:0008982">
    <property type="term" value="F:protein-N(PI)-phosphohistidine-sugar phosphotransferase activity"/>
    <property type="evidence" value="ECO:0007669"/>
    <property type="project" value="InterPro"/>
</dbReference>
<dbReference type="PANTHER" id="PTHR30185">
    <property type="entry name" value="CRYPTIC BETA-GLUCOSIDE BGL OPERON ANTITERMINATOR"/>
    <property type="match status" value="1"/>
</dbReference>
<gene>
    <name evidence="9" type="ORF">FEZ48_05020</name>
</gene>
<dbReference type="SUPFAM" id="SSF52794">
    <property type="entry name" value="PTS system IIB component-like"/>
    <property type="match status" value="1"/>
</dbReference>
<dbReference type="Pfam" id="PF05043">
    <property type="entry name" value="Mga"/>
    <property type="match status" value="1"/>
</dbReference>
<dbReference type="CDD" id="cd05568">
    <property type="entry name" value="PTS_IIB_bgl_like"/>
    <property type="match status" value="1"/>
</dbReference>
<dbReference type="PROSITE" id="PS51099">
    <property type="entry name" value="PTS_EIIB_TYPE_2"/>
    <property type="match status" value="1"/>
</dbReference>
<dbReference type="PANTHER" id="PTHR30185:SF13">
    <property type="entry name" value="LICABCH OPERON REGULATOR-RELATED"/>
    <property type="match status" value="1"/>
</dbReference>
<evidence type="ECO:0000256" key="2">
    <source>
        <dbReference type="ARBA" id="ARBA00022737"/>
    </source>
</evidence>
<dbReference type="InterPro" id="IPR036095">
    <property type="entry name" value="PTS_EIIB-like_sf"/>
</dbReference>
<evidence type="ECO:0000259" key="8">
    <source>
        <dbReference type="PROSITE" id="PS51372"/>
    </source>
</evidence>
<keyword evidence="3" id="KW-0805">Transcription regulation</keyword>
<dbReference type="CDD" id="cd00211">
    <property type="entry name" value="PTS_IIA_fru"/>
    <property type="match status" value="1"/>
</dbReference>
<dbReference type="EMBL" id="VBTE01000011">
    <property type="protein sequence ID" value="TLQ08039.1"/>
    <property type="molecule type" value="Genomic_DNA"/>
</dbReference>
<evidence type="ECO:0000256" key="1">
    <source>
        <dbReference type="ARBA" id="ARBA00022679"/>
    </source>
</evidence>
<name>A0A5R9C540_9LACT</name>
<keyword evidence="5" id="KW-0804">Transcription</keyword>
<evidence type="ECO:0000259" key="7">
    <source>
        <dbReference type="PROSITE" id="PS51099"/>
    </source>
</evidence>
<dbReference type="Proteomes" id="UP000307201">
    <property type="component" value="Unassembled WGS sequence"/>
</dbReference>
<sequence length="686" mass="79431">MSLDARTIKILQKLIVSNSYIEAAEIQKEFSISKRTFQYDIEKIDSELKIAGFSGIIKIRSKGFFLLGREKKKINEWLNSFVENTKVFTAMERKIRIFIYLTATPIRVVTEDLIEWNEVSRNTVLQDIKQLKEVLKEFDLEIGFNSKEGKIVLGNEKNIRLFFVFYCLNNEEIIENGDILKLIKNRVSINKDSLFSDISFVKGALFNIEKELQLKYTDEIFERLILIVSFFVERIKQGNYVNNEICEVEDVVEAADRLYQRFMEINSFIYDKAEINFLAKILLGANQIISSSKTEEKFVKCSKQIISDFERLACITFDQQEQLQNDLLLHLMPAYYRIKYQIEVINPSYQEIKKDYNDVFEITANALQAFKKLLDLKIPDSEIAYFSILFGGYLTQKKSILVTKKKVLIICSKGIGTSRMIEQQLRQLFPKQIELLEPMSYREYEENKVEADFIVSTLPLMSSDIPVFIVSPILNDQQKKGLIQRIAPHMLRAESDTSLLTTILETVAQFSIIEDREQLKEKLKLILFQTPIDNQAQTTPSIAELLPETRIQFKDSETNWKTAIETASDPLLKEGFISENYQKAMIKNVEKYGPYIIITPGMALPHAEPEDGAFKLGMSLLILKNSVAFSNKEKDKVKILIVLSSIDKYTHLNSLRQLTELVMKKEFLKKVIGMNSRREVFDLLKE</sequence>
<dbReference type="Pfam" id="PF00874">
    <property type="entry name" value="PRD"/>
    <property type="match status" value="2"/>
</dbReference>
<comment type="caution">
    <text evidence="9">The sequence shown here is derived from an EMBL/GenBank/DDBJ whole genome shotgun (WGS) entry which is preliminary data.</text>
</comment>
<dbReference type="Pfam" id="PF00359">
    <property type="entry name" value="PTS_EIIA_2"/>
    <property type="match status" value="1"/>
</dbReference>
<dbReference type="InterPro" id="IPR036388">
    <property type="entry name" value="WH-like_DNA-bd_sf"/>
</dbReference>
<dbReference type="InterPro" id="IPR002178">
    <property type="entry name" value="PTS_EIIA_type-2_dom"/>
</dbReference>
<dbReference type="Gene3D" id="1.10.10.10">
    <property type="entry name" value="Winged helix-like DNA-binding domain superfamily/Winged helix DNA-binding domain"/>
    <property type="match status" value="1"/>
</dbReference>
<dbReference type="InterPro" id="IPR050661">
    <property type="entry name" value="BglG_antiterminators"/>
</dbReference>
<dbReference type="SUPFAM" id="SSF63520">
    <property type="entry name" value="PTS-regulatory domain, PRD"/>
    <property type="match status" value="2"/>
</dbReference>
<feature type="domain" description="PTS EIIA type-2" evidence="6">
    <location>
        <begin position="544"/>
        <end position="686"/>
    </location>
</feature>
<evidence type="ECO:0000259" key="6">
    <source>
        <dbReference type="PROSITE" id="PS51094"/>
    </source>
</evidence>
<reference evidence="9 10" key="1">
    <citation type="submission" date="2019-05" db="EMBL/GenBank/DDBJ databases">
        <title>The metagenome of a microbial culture collection derived from dairy environment covers the genomic content of the human microbiome.</title>
        <authorList>
            <person name="Roder T."/>
            <person name="Wuthrich D."/>
            <person name="Sattari Z."/>
            <person name="Von Ah U."/>
            <person name="Bar C."/>
            <person name="Ronchi F."/>
            <person name="Macpherson A.J."/>
            <person name="Ganal-Vonarburg S.C."/>
            <person name="Bruggmann R."/>
            <person name="Vergeres G."/>
        </authorList>
    </citation>
    <scope>NUCLEOTIDE SEQUENCE [LARGE SCALE GENOMIC DNA]</scope>
    <source>
        <strain evidence="9 10">FAM 24235</strain>
    </source>
</reference>
<dbReference type="Gene3D" id="3.40.50.2300">
    <property type="match status" value="1"/>
</dbReference>
<dbReference type="InterPro" id="IPR007737">
    <property type="entry name" value="Mga_HTH"/>
</dbReference>
<dbReference type="GO" id="GO:0006355">
    <property type="term" value="P:regulation of DNA-templated transcription"/>
    <property type="evidence" value="ECO:0007669"/>
    <property type="project" value="InterPro"/>
</dbReference>
<dbReference type="OrthoDB" id="369398at2"/>
<evidence type="ECO:0000313" key="9">
    <source>
        <dbReference type="EMBL" id="TLQ08039.1"/>
    </source>
</evidence>
<dbReference type="PROSITE" id="PS51094">
    <property type="entry name" value="PTS_EIIA_TYPE_2"/>
    <property type="match status" value="1"/>
</dbReference>
<dbReference type="AlphaFoldDB" id="A0A5R9C540"/>
<keyword evidence="1" id="KW-0808">Transferase</keyword>
<evidence type="ECO:0000256" key="3">
    <source>
        <dbReference type="ARBA" id="ARBA00023015"/>
    </source>
</evidence>
<evidence type="ECO:0000313" key="10">
    <source>
        <dbReference type="Proteomes" id="UP000307201"/>
    </source>
</evidence>
<dbReference type="Gene3D" id="3.40.930.10">
    <property type="entry name" value="Mannitol-specific EII, Chain A"/>
    <property type="match status" value="1"/>
</dbReference>
<feature type="domain" description="PRD" evidence="8">
    <location>
        <begin position="192"/>
        <end position="292"/>
    </location>
</feature>
<keyword evidence="2" id="KW-0677">Repeat</keyword>
<dbReference type="InterPro" id="IPR013011">
    <property type="entry name" value="PTS_EIIB_2"/>
</dbReference>
<organism evidence="9 10">
    <name type="scientific">Marinilactibacillus psychrotolerans</name>
    <dbReference type="NCBI Taxonomy" id="191770"/>
    <lineage>
        <taxon>Bacteria</taxon>
        <taxon>Bacillati</taxon>
        <taxon>Bacillota</taxon>
        <taxon>Bacilli</taxon>
        <taxon>Lactobacillales</taxon>
        <taxon>Carnobacteriaceae</taxon>
        <taxon>Marinilactibacillus</taxon>
    </lineage>
</organism>
<dbReference type="SUPFAM" id="SSF55804">
    <property type="entry name" value="Phoshotransferase/anion transport protein"/>
    <property type="match status" value="1"/>
</dbReference>
<keyword evidence="4" id="KW-0010">Activator</keyword>
<proteinExistence type="predicted"/>
<dbReference type="GO" id="GO:0009401">
    <property type="term" value="P:phosphoenolpyruvate-dependent sugar phosphotransferase system"/>
    <property type="evidence" value="ECO:0007669"/>
    <property type="project" value="InterPro"/>
</dbReference>
<feature type="domain" description="PTS EIIB type-2" evidence="7">
    <location>
        <begin position="405"/>
        <end position="494"/>
    </location>
</feature>
<dbReference type="PROSITE" id="PS51372">
    <property type="entry name" value="PRD_2"/>
    <property type="match status" value="2"/>
</dbReference>
<evidence type="ECO:0000256" key="4">
    <source>
        <dbReference type="ARBA" id="ARBA00023159"/>
    </source>
</evidence>
<dbReference type="InterPro" id="IPR016152">
    <property type="entry name" value="PTrfase/Anion_transptr"/>
</dbReference>
<dbReference type="InterPro" id="IPR011608">
    <property type="entry name" value="PRD"/>
</dbReference>
<protein>
    <submittedName>
        <fullName evidence="9">BglG family transcription antiterminator</fullName>
    </submittedName>
</protein>
<evidence type="ECO:0000256" key="5">
    <source>
        <dbReference type="ARBA" id="ARBA00023163"/>
    </source>
</evidence>
<accession>A0A5R9C540</accession>
<dbReference type="RefSeq" id="WP_138471459.1">
    <property type="nucleotide sequence ID" value="NZ_VBTE01000011.1"/>
</dbReference>
<dbReference type="Gene3D" id="1.10.1790.10">
    <property type="entry name" value="PRD domain"/>
    <property type="match status" value="2"/>
</dbReference>
<dbReference type="InterPro" id="IPR036634">
    <property type="entry name" value="PRD_sf"/>
</dbReference>